<keyword evidence="2" id="KW-0472">Membrane</keyword>
<dbReference type="Proteomes" id="UP000317429">
    <property type="component" value="Chromosome"/>
</dbReference>
<feature type="region of interest" description="Disordered" evidence="1">
    <location>
        <begin position="226"/>
        <end position="271"/>
    </location>
</feature>
<keyword evidence="5" id="KW-1185">Reference proteome</keyword>
<feature type="region of interest" description="Disordered" evidence="1">
    <location>
        <begin position="331"/>
        <end position="354"/>
    </location>
</feature>
<dbReference type="SUPFAM" id="SSF50494">
    <property type="entry name" value="Trypsin-like serine proteases"/>
    <property type="match status" value="1"/>
</dbReference>
<reference evidence="4 5" key="1">
    <citation type="submission" date="2019-02" db="EMBL/GenBank/DDBJ databases">
        <title>Deep-cultivation of Planctomycetes and their phenomic and genomic characterization uncovers novel biology.</title>
        <authorList>
            <person name="Wiegand S."/>
            <person name="Jogler M."/>
            <person name="Boedeker C."/>
            <person name="Pinto D."/>
            <person name="Vollmers J."/>
            <person name="Rivas-Marin E."/>
            <person name="Kohn T."/>
            <person name="Peeters S.H."/>
            <person name="Heuer A."/>
            <person name="Rast P."/>
            <person name="Oberbeckmann S."/>
            <person name="Bunk B."/>
            <person name="Jeske O."/>
            <person name="Meyerdierks A."/>
            <person name="Storesund J.E."/>
            <person name="Kallscheuer N."/>
            <person name="Luecker S."/>
            <person name="Lage O.M."/>
            <person name="Pohl T."/>
            <person name="Merkel B.J."/>
            <person name="Hornburger P."/>
            <person name="Mueller R.-W."/>
            <person name="Bruemmer F."/>
            <person name="Labrenz M."/>
            <person name="Spormann A.M."/>
            <person name="Op den Camp H."/>
            <person name="Overmann J."/>
            <person name="Amann R."/>
            <person name="Jetten M.S.M."/>
            <person name="Mascher T."/>
            <person name="Medema M.H."/>
            <person name="Devos D.P."/>
            <person name="Kaster A.-K."/>
            <person name="Ovreas L."/>
            <person name="Rohde M."/>
            <person name="Galperin M.Y."/>
            <person name="Jogler C."/>
        </authorList>
    </citation>
    <scope>NUCLEOTIDE SEQUENCE [LARGE SCALE GENOMIC DNA]</scope>
    <source>
        <strain evidence="4 5">Pla175</strain>
    </source>
</reference>
<proteinExistence type="predicted"/>
<dbReference type="PANTHER" id="PTHR43019:SF23">
    <property type="entry name" value="PROTEASE DO-LIKE 5, CHLOROPLASTIC"/>
    <property type="match status" value="1"/>
</dbReference>
<dbReference type="AlphaFoldDB" id="A0A518D655"/>
<sequence precursor="true">MRTIPWIVALLLATGADAQCVGGVCPTSPPTSGWQSAPIEKPHPAVCRITVRGAGAASLGSGTLIASSSAGGLVLTCSHLFDNDRGAIEATFPNLPPQTAKLLAIDRAEDLAVLTIANPSTWPIELADGLRPVGALTAAGYGSNGAYRSITGPILGTATPQGARYPSLQIRGAVRPGDSGGPVLDPQGKLVAVVWGAREGSTYAAYGAPLKRIVEYALDKTRAGRGLPTPGAAEQTPASSIKAPASPAAVVDSNESRLERVPDAPGPGTARLANDVAINARLESIESQLDEPRGCDCPAGAPLWIAAAGVSGPVGLALSAAWLLLGRRRGAQQTQSAPRPIAIDSPPPPQRTTHETHYVPIERDAFARAHQWASEQVARKFPGAVDVLTTLDSLIKQQMNGGEK</sequence>
<evidence type="ECO:0000313" key="4">
    <source>
        <dbReference type="EMBL" id="QDU86954.1"/>
    </source>
</evidence>
<dbReference type="Gene3D" id="2.40.10.10">
    <property type="entry name" value="Trypsin-like serine proteases"/>
    <property type="match status" value="2"/>
</dbReference>
<evidence type="ECO:0000313" key="5">
    <source>
        <dbReference type="Proteomes" id="UP000317429"/>
    </source>
</evidence>
<name>A0A518D655_9BACT</name>
<accession>A0A518D655</accession>
<feature type="transmembrane region" description="Helical" evidence="2">
    <location>
        <begin position="303"/>
        <end position="325"/>
    </location>
</feature>
<feature type="compositionally biased region" description="Low complexity" evidence="1">
    <location>
        <begin position="237"/>
        <end position="249"/>
    </location>
</feature>
<dbReference type="KEGG" id="pnd:Pla175_03080"/>
<feature type="chain" id="PRO_5022019563" evidence="3">
    <location>
        <begin position="19"/>
        <end position="404"/>
    </location>
</feature>
<keyword evidence="2" id="KW-0812">Transmembrane</keyword>
<evidence type="ECO:0000256" key="3">
    <source>
        <dbReference type="SAM" id="SignalP"/>
    </source>
</evidence>
<evidence type="ECO:0000256" key="1">
    <source>
        <dbReference type="SAM" id="MobiDB-lite"/>
    </source>
</evidence>
<evidence type="ECO:0000256" key="2">
    <source>
        <dbReference type="SAM" id="Phobius"/>
    </source>
</evidence>
<dbReference type="InterPro" id="IPR043504">
    <property type="entry name" value="Peptidase_S1_PA_chymotrypsin"/>
</dbReference>
<dbReference type="PANTHER" id="PTHR43019">
    <property type="entry name" value="SERINE ENDOPROTEASE DEGS"/>
    <property type="match status" value="1"/>
</dbReference>
<organism evidence="4 5">
    <name type="scientific">Pirellulimonas nuda</name>
    <dbReference type="NCBI Taxonomy" id="2528009"/>
    <lineage>
        <taxon>Bacteria</taxon>
        <taxon>Pseudomonadati</taxon>
        <taxon>Planctomycetota</taxon>
        <taxon>Planctomycetia</taxon>
        <taxon>Pirellulales</taxon>
        <taxon>Lacipirellulaceae</taxon>
        <taxon>Pirellulimonas</taxon>
    </lineage>
</organism>
<dbReference type="InterPro" id="IPR009003">
    <property type="entry name" value="Peptidase_S1_PA"/>
</dbReference>
<feature type="signal peptide" evidence="3">
    <location>
        <begin position="1"/>
        <end position="18"/>
    </location>
</feature>
<dbReference type="OrthoDB" id="260078at2"/>
<gene>
    <name evidence="4" type="ORF">Pla175_03080</name>
</gene>
<dbReference type="RefSeq" id="WP_145280652.1">
    <property type="nucleotide sequence ID" value="NZ_CP036291.1"/>
</dbReference>
<protein>
    <submittedName>
        <fullName evidence="4">Uncharacterized protein</fullName>
    </submittedName>
</protein>
<keyword evidence="2" id="KW-1133">Transmembrane helix</keyword>
<dbReference type="Pfam" id="PF13365">
    <property type="entry name" value="Trypsin_2"/>
    <property type="match status" value="1"/>
</dbReference>
<keyword evidence="3" id="KW-0732">Signal</keyword>
<dbReference type="EMBL" id="CP036291">
    <property type="protein sequence ID" value="QDU86954.1"/>
    <property type="molecule type" value="Genomic_DNA"/>
</dbReference>